<organism evidence="2 3">
    <name type="scientific">Rehmannia glutinosa</name>
    <name type="common">Chinese foxglove</name>
    <dbReference type="NCBI Taxonomy" id="99300"/>
    <lineage>
        <taxon>Eukaryota</taxon>
        <taxon>Viridiplantae</taxon>
        <taxon>Streptophyta</taxon>
        <taxon>Embryophyta</taxon>
        <taxon>Tracheophyta</taxon>
        <taxon>Spermatophyta</taxon>
        <taxon>Magnoliopsida</taxon>
        <taxon>eudicotyledons</taxon>
        <taxon>Gunneridae</taxon>
        <taxon>Pentapetalae</taxon>
        <taxon>asterids</taxon>
        <taxon>lamiids</taxon>
        <taxon>Lamiales</taxon>
        <taxon>Orobanchaceae</taxon>
        <taxon>Rehmannieae</taxon>
        <taxon>Rehmannia</taxon>
    </lineage>
</organism>
<reference evidence="2 3" key="1">
    <citation type="journal article" date="2021" name="Comput. Struct. Biotechnol. J.">
        <title>De novo genome assembly of the potent medicinal plant Rehmannia glutinosa using nanopore technology.</title>
        <authorList>
            <person name="Ma L."/>
            <person name="Dong C."/>
            <person name="Song C."/>
            <person name="Wang X."/>
            <person name="Zheng X."/>
            <person name="Niu Y."/>
            <person name="Chen S."/>
            <person name="Feng W."/>
        </authorList>
    </citation>
    <scope>NUCLEOTIDE SEQUENCE [LARGE SCALE GENOMIC DNA]</scope>
    <source>
        <strain evidence="2">DH-2019</strain>
    </source>
</reference>
<keyword evidence="3" id="KW-1185">Reference proteome</keyword>
<accession>A0ABR0XR21</accession>
<name>A0ABR0XR21_REHGL</name>
<sequence length="512" mass="59831">MVPNSMDRISNLPQPILHHILSFLSQKEAIQTCVLSKSWRYLGSTRPNVEFIQYYFNGIEQKFTSVVNKTLQGYHDQKLCIQEFRVKMLELDSKSISLLEKWIPIVMLNKGLKTFDLSFFHSRTSAYFDLPSVVFEAESLLNLNLDRCKLNRNPIDKVLFKHLQTLCLHEIYITEETLEKILSSCPLIENFSVFGCEGLRTIKVNKLRNLNYFAFDHIYGLYENNDISIEIDAPTIKTIRIVTCPNWLHHHIHFPHLSCLFLDTVRLSSKSFDFFSCSLPSLEKLTVVNCYGFEEFHLSSRSIKHLSLLGIWEPIKATIDAPNILVFNYEAYISTSICFKITSSEWKSDITLSNSADSDYNAASWFHKLSELLKSLSQSVISLKLTQCSRIFRQIEDPPDIKPLVIEHLSLAGNYSSSSFKAFLNCLFRVCRPRNISQCWYLDAHNGWKREEDKIIEFLVEILLIKRYRRGLRQYMIWLQDLEEVSMDENGQEWHPGEGIKFRFRLKWRELS</sequence>
<dbReference type="PANTHER" id="PTHR31639">
    <property type="entry name" value="F-BOX PROTEIN-LIKE"/>
    <property type="match status" value="1"/>
</dbReference>
<dbReference type="PANTHER" id="PTHR31639:SF42">
    <property type="entry name" value="OS02G0160200 PROTEIN"/>
    <property type="match status" value="1"/>
</dbReference>
<dbReference type="InterPro" id="IPR053781">
    <property type="entry name" value="F-box_AtFBL13-like"/>
</dbReference>
<dbReference type="Pfam" id="PF23622">
    <property type="entry name" value="LRR_At1g61320_AtMIF1"/>
    <property type="match status" value="1"/>
</dbReference>
<dbReference type="SUPFAM" id="SSF52047">
    <property type="entry name" value="RNI-like"/>
    <property type="match status" value="1"/>
</dbReference>
<dbReference type="Proteomes" id="UP001318860">
    <property type="component" value="Unassembled WGS sequence"/>
</dbReference>
<dbReference type="EMBL" id="JABTTQ020000003">
    <property type="protein sequence ID" value="KAK6161543.1"/>
    <property type="molecule type" value="Genomic_DNA"/>
</dbReference>
<dbReference type="InterPro" id="IPR036047">
    <property type="entry name" value="F-box-like_dom_sf"/>
</dbReference>
<dbReference type="Gene3D" id="3.80.10.10">
    <property type="entry name" value="Ribonuclease Inhibitor"/>
    <property type="match status" value="1"/>
</dbReference>
<evidence type="ECO:0000313" key="3">
    <source>
        <dbReference type="Proteomes" id="UP001318860"/>
    </source>
</evidence>
<dbReference type="InterPro" id="IPR032675">
    <property type="entry name" value="LRR_dom_sf"/>
</dbReference>
<evidence type="ECO:0000313" key="2">
    <source>
        <dbReference type="EMBL" id="KAK6161543.1"/>
    </source>
</evidence>
<dbReference type="SUPFAM" id="SSF81383">
    <property type="entry name" value="F-box domain"/>
    <property type="match status" value="1"/>
</dbReference>
<dbReference type="InterPro" id="IPR001810">
    <property type="entry name" value="F-box_dom"/>
</dbReference>
<protein>
    <recommendedName>
        <fullName evidence="1">F-box domain-containing protein</fullName>
    </recommendedName>
</protein>
<evidence type="ECO:0000259" key="1">
    <source>
        <dbReference type="PROSITE" id="PS50181"/>
    </source>
</evidence>
<proteinExistence type="predicted"/>
<gene>
    <name evidence="2" type="ORF">DH2020_004924</name>
</gene>
<dbReference type="InterPro" id="IPR055357">
    <property type="entry name" value="LRR_At1g61320_AtMIF1"/>
</dbReference>
<comment type="caution">
    <text evidence="2">The sequence shown here is derived from an EMBL/GenBank/DDBJ whole genome shotgun (WGS) entry which is preliminary data.</text>
</comment>
<dbReference type="PROSITE" id="PS50181">
    <property type="entry name" value="FBOX"/>
    <property type="match status" value="1"/>
</dbReference>
<dbReference type="CDD" id="cd22160">
    <property type="entry name" value="F-box_AtFBL13-like"/>
    <property type="match status" value="1"/>
</dbReference>
<dbReference type="Gene3D" id="1.20.1280.50">
    <property type="match status" value="1"/>
</dbReference>
<dbReference type="Pfam" id="PF00646">
    <property type="entry name" value="F-box"/>
    <property type="match status" value="1"/>
</dbReference>
<feature type="domain" description="F-box" evidence="1">
    <location>
        <begin position="6"/>
        <end position="54"/>
    </location>
</feature>